<name>A0A6J6BQ73_9ZZZZ</name>
<accession>A0A6J6BQ73</accession>
<protein>
    <submittedName>
        <fullName evidence="2">Unannotated protein</fullName>
    </submittedName>
</protein>
<organism evidence="2">
    <name type="scientific">freshwater metagenome</name>
    <dbReference type="NCBI Taxonomy" id="449393"/>
    <lineage>
        <taxon>unclassified sequences</taxon>
        <taxon>metagenomes</taxon>
        <taxon>ecological metagenomes</taxon>
    </lineage>
</organism>
<evidence type="ECO:0000256" key="1">
    <source>
        <dbReference type="SAM" id="Phobius"/>
    </source>
</evidence>
<dbReference type="InterPro" id="IPR036259">
    <property type="entry name" value="MFS_trans_sf"/>
</dbReference>
<feature type="transmembrane region" description="Helical" evidence="1">
    <location>
        <begin position="171"/>
        <end position="192"/>
    </location>
</feature>
<keyword evidence="1" id="KW-1133">Transmembrane helix</keyword>
<dbReference type="SUPFAM" id="SSF103473">
    <property type="entry name" value="MFS general substrate transporter"/>
    <property type="match status" value="1"/>
</dbReference>
<keyword evidence="1" id="KW-0812">Transmembrane</keyword>
<dbReference type="EMBL" id="CAEZSB010000125">
    <property type="protein sequence ID" value="CAB4540348.1"/>
    <property type="molecule type" value="Genomic_DNA"/>
</dbReference>
<proteinExistence type="predicted"/>
<feature type="transmembrane region" description="Helical" evidence="1">
    <location>
        <begin position="89"/>
        <end position="110"/>
    </location>
</feature>
<dbReference type="Gene3D" id="1.20.1250.20">
    <property type="entry name" value="MFS general substrate transporter like domains"/>
    <property type="match status" value="1"/>
</dbReference>
<gene>
    <name evidence="2" type="ORF">UFOPK1395_01014</name>
</gene>
<reference evidence="2" key="1">
    <citation type="submission" date="2020-05" db="EMBL/GenBank/DDBJ databases">
        <authorList>
            <person name="Chiriac C."/>
            <person name="Salcher M."/>
            <person name="Ghai R."/>
            <person name="Kavagutti S V."/>
        </authorList>
    </citation>
    <scope>NUCLEOTIDE SEQUENCE</scope>
</reference>
<evidence type="ECO:0000313" key="2">
    <source>
        <dbReference type="EMBL" id="CAB4540348.1"/>
    </source>
</evidence>
<keyword evidence="1" id="KW-0472">Membrane</keyword>
<feature type="transmembrane region" description="Helical" evidence="1">
    <location>
        <begin position="56"/>
        <end position="77"/>
    </location>
</feature>
<feature type="transmembrane region" description="Helical" evidence="1">
    <location>
        <begin position="139"/>
        <end position="159"/>
    </location>
</feature>
<dbReference type="AlphaFoldDB" id="A0A6J6BQ73"/>
<sequence>MKWLKDAKKIKILWITVKPKNKIYWFEGVTEQGVKSLLADENSKYKWLRPQRNRRVLVALMVVGLIAVAMGSYWPTWKTNMNLSSGTEIVIYSVTAIFVIFAVLGGYLLLRISVRGIGDAPNELLDERQIKVRDTSFRYAYYAMGYVVLGLLLLMLIGPDLQMFQPKGNDGSYLVIATLFAFSSMPSMVLAWRERDI</sequence>